<dbReference type="PROSITE" id="PS51704">
    <property type="entry name" value="GP_PDE"/>
    <property type="match status" value="1"/>
</dbReference>
<feature type="domain" description="GP-PDE" evidence="2">
    <location>
        <begin position="36"/>
        <end position="301"/>
    </location>
</feature>
<feature type="signal peptide" evidence="1">
    <location>
        <begin position="1"/>
        <end position="24"/>
    </location>
</feature>
<evidence type="ECO:0000313" key="4">
    <source>
        <dbReference type="Proteomes" id="UP001431235"/>
    </source>
</evidence>
<dbReference type="InterPro" id="IPR017946">
    <property type="entry name" value="PLC-like_Pdiesterase_TIM-brl"/>
</dbReference>
<dbReference type="Pfam" id="PF03009">
    <property type="entry name" value="GDPD"/>
    <property type="match status" value="1"/>
</dbReference>
<dbReference type="InterPro" id="IPR030395">
    <property type="entry name" value="GP_PDE_dom"/>
</dbReference>
<dbReference type="PANTHER" id="PTHR46320:SF1">
    <property type="entry name" value="GLYCEROPHOSPHODIESTER PHOSPHODIESTERASE 1"/>
    <property type="match status" value="1"/>
</dbReference>
<evidence type="ECO:0000313" key="3">
    <source>
        <dbReference type="EMBL" id="MCL7715467.1"/>
    </source>
</evidence>
<accession>A0ABT0SJG1</accession>
<name>A0ABT0SJG1_9GAMM</name>
<reference evidence="3 4" key="1">
    <citation type="submission" date="2021-08" db="EMBL/GenBank/DDBJ databases">
        <title>Novel members of of the genus Stenotrophomonas from differernt environment.</title>
        <authorList>
            <person name="Deng Y."/>
        </authorList>
    </citation>
    <scope>NUCLEOTIDE SEQUENCE [LARGE SCALE GENOMIC DNA]</scope>
    <source>
        <strain evidence="3 4">CPCC 101365</strain>
    </source>
</reference>
<organism evidence="3 4">
    <name type="scientific">Stenotrophomonas mori</name>
    <dbReference type="NCBI Taxonomy" id="2871096"/>
    <lineage>
        <taxon>Bacteria</taxon>
        <taxon>Pseudomonadati</taxon>
        <taxon>Pseudomonadota</taxon>
        <taxon>Gammaproteobacteria</taxon>
        <taxon>Lysobacterales</taxon>
        <taxon>Lysobacteraceae</taxon>
        <taxon>Stenotrophomonas</taxon>
    </lineage>
</organism>
<dbReference type="Proteomes" id="UP001431235">
    <property type="component" value="Unassembled WGS sequence"/>
</dbReference>
<dbReference type="Gene3D" id="3.20.20.190">
    <property type="entry name" value="Phosphatidylinositol (PI) phosphodiesterase"/>
    <property type="match status" value="1"/>
</dbReference>
<evidence type="ECO:0000256" key="1">
    <source>
        <dbReference type="SAM" id="SignalP"/>
    </source>
</evidence>
<gene>
    <name evidence="3" type="ORF">K5L01_12530</name>
</gene>
<dbReference type="CDD" id="cd08566">
    <property type="entry name" value="GDPD_AtGDE_like"/>
    <property type="match status" value="1"/>
</dbReference>
<dbReference type="SUPFAM" id="SSF51695">
    <property type="entry name" value="PLC-like phosphodiesterases"/>
    <property type="match status" value="1"/>
</dbReference>
<feature type="chain" id="PRO_5045208252" evidence="1">
    <location>
        <begin position="25"/>
        <end position="301"/>
    </location>
</feature>
<dbReference type="EMBL" id="JAIKTS010000004">
    <property type="protein sequence ID" value="MCL7715467.1"/>
    <property type="molecule type" value="Genomic_DNA"/>
</dbReference>
<protein>
    <submittedName>
        <fullName evidence="3">Glycerophosphodiester phosphodiesterase family protein</fullName>
    </submittedName>
</protein>
<sequence>MKATSILLCAALAAGLLPPGPAAAQQTPVLRDPSRVLVIAHRGCVGEAPEVSVASIHACVGKDIDGIELDIRKTRDGVLVSIHDDTVDRTTDGSGRVDGMTLEEIRRLRLRRGNGGAYAVVTDEPVPTLEDMLRAAREAGFIVHLDIKDATHAEVAAVVQRLGMAGRASAWISGAPAAAHQPDPRVGEVLAIIPRIQECPPSEHPACRSGALDDLEGFAAYRPAGYFLWYRSTPAFFQRFNAAARVPETRVATETLWEIDNLPTPQRHARYRELRALGATLFLTDKPADMARVLRGQGGEG</sequence>
<comment type="caution">
    <text evidence="3">The sequence shown here is derived from an EMBL/GenBank/DDBJ whole genome shotgun (WGS) entry which is preliminary data.</text>
</comment>
<proteinExistence type="predicted"/>
<keyword evidence="4" id="KW-1185">Reference proteome</keyword>
<dbReference type="RefSeq" id="WP_250064847.1">
    <property type="nucleotide sequence ID" value="NZ_JAIKTS010000004.1"/>
</dbReference>
<dbReference type="PANTHER" id="PTHR46320">
    <property type="entry name" value="GLYCEROPHOSPHODIESTER PHOSPHODIESTERASE 1"/>
    <property type="match status" value="1"/>
</dbReference>
<keyword evidence="1" id="KW-0732">Signal</keyword>
<evidence type="ECO:0000259" key="2">
    <source>
        <dbReference type="PROSITE" id="PS51704"/>
    </source>
</evidence>